<evidence type="ECO:0000313" key="1">
    <source>
        <dbReference type="EMBL" id="KPA89887.1"/>
    </source>
</evidence>
<dbReference type="SUPFAM" id="SSF88723">
    <property type="entry name" value="PIN domain-like"/>
    <property type="match status" value="1"/>
</dbReference>
<protein>
    <submittedName>
        <fullName evidence="1">Putative nucleic acid-binding protein, contains PIN domain</fullName>
    </submittedName>
</protein>
<dbReference type="InterPro" id="IPR021799">
    <property type="entry name" value="PIN-like_prokaryotic"/>
</dbReference>
<dbReference type="AlphaFoldDB" id="A0A0M9GFH5"/>
<organism evidence="1 2">
    <name type="scientific">Pseudomonas asplenii</name>
    <dbReference type="NCBI Taxonomy" id="53407"/>
    <lineage>
        <taxon>Bacteria</taxon>
        <taxon>Pseudomonadati</taxon>
        <taxon>Pseudomonadota</taxon>
        <taxon>Gammaproteobacteria</taxon>
        <taxon>Pseudomonadales</taxon>
        <taxon>Pseudomonadaceae</taxon>
        <taxon>Pseudomonas</taxon>
    </lineage>
</organism>
<comment type="caution">
    <text evidence="1">The sequence shown here is derived from an EMBL/GenBank/DDBJ whole genome shotgun (WGS) entry which is preliminary data.</text>
</comment>
<dbReference type="EMBL" id="JSYZ01000014">
    <property type="protein sequence ID" value="KPA89887.1"/>
    <property type="molecule type" value="Genomic_DNA"/>
</dbReference>
<proteinExistence type="predicted"/>
<reference evidence="1 2" key="1">
    <citation type="journal article" date="2015" name="PLoS ONE">
        <title>Rice-Infecting Pseudomonas Genomes Are Highly Accessorized and Harbor Multiple Putative Virulence Mechanisms to Cause Sheath Brown Rot.</title>
        <authorList>
            <person name="Quibod I.L."/>
            <person name="Grande G."/>
            <person name="Oreiro E.G."/>
            <person name="Borja F.N."/>
            <person name="Dossa G.S."/>
            <person name="Mauleon R."/>
            <person name="Cruz C.V."/>
            <person name="Oliva R."/>
        </authorList>
    </citation>
    <scope>NUCLEOTIDE SEQUENCE [LARGE SCALE GENOMIC DNA]</scope>
    <source>
        <strain evidence="1 2">IRRI 6609</strain>
    </source>
</reference>
<dbReference type="Proteomes" id="UP000037931">
    <property type="component" value="Unassembled WGS sequence"/>
</dbReference>
<dbReference type="PATRIC" id="fig|50340.43.peg.1040"/>
<dbReference type="OrthoDB" id="7359859at2"/>
<dbReference type="RefSeq" id="WP_054058590.1">
    <property type="nucleotide sequence ID" value="NZ_JAQMZR010000003.1"/>
</dbReference>
<dbReference type="STRING" id="50340.PF66_03742"/>
<evidence type="ECO:0000313" key="2">
    <source>
        <dbReference type="Proteomes" id="UP000037931"/>
    </source>
</evidence>
<dbReference type="InterPro" id="IPR029060">
    <property type="entry name" value="PIN-like_dom_sf"/>
</dbReference>
<keyword evidence="2" id="KW-1185">Reference proteome</keyword>
<sequence>MNLIYISDTNIWIDFRNAGLLEQLFRLPFSLCCTDFVLEELRDFPCEALLSQGLKVESFDGDGVKRLFTLKIEHNNSSLADVSCYLLAQETGRPLLTGDGRLRRQALRDGLKVHGALWLLDLMVEHAIIPPAQAANSLETMTARGARLPERECHSRISAWRGGRPVLTPRGQRDLDQR</sequence>
<dbReference type="Pfam" id="PF11848">
    <property type="entry name" value="DUF3368"/>
    <property type="match status" value="1"/>
</dbReference>
<gene>
    <name evidence="1" type="ORF">PF66_03742</name>
</gene>
<accession>A0A0M9GFH5</accession>
<name>A0A0M9GFH5_9PSED</name>